<dbReference type="EMBL" id="JAFJYC010000001">
    <property type="protein sequence ID" value="MBT9431674.1"/>
    <property type="molecule type" value="Genomic_DNA"/>
</dbReference>
<evidence type="ECO:0000313" key="2">
    <source>
        <dbReference type="Proteomes" id="UP000811282"/>
    </source>
</evidence>
<gene>
    <name evidence="1" type="ORF">JZM24_05140</name>
</gene>
<sequence length="248" mass="28571">MEILSHRGYWKLPAEKNSTAAFIRSFDLGYGTETDLRDFDGQLVISHDMPNSSALAVDDLFTLYNNSKCSCRPTLALNVKADGLQKLVKEKLNQYNIENYFAFDMSIPDLVAYKNEGLNFFVRFSEYEPESRLFEDAAGVWLDGFKETIVNKRLISSFLNRNKKVCLVSPELHTREHLAVWDKIKQLPDSITSSSNFLLCTDLPEDARSFLWSLKLKLSFSIWMVCSLMPRTGIMMHSIKRLIFLAWK</sequence>
<protein>
    <submittedName>
        <fullName evidence="1">Uncharacterized protein</fullName>
    </submittedName>
</protein>
<dbReference type="RefSeq" id="WP_215668859.1">
    <property type="nucleotide sequence ID" value="NZ_JAFJYC010000001.1"/>
</dbReference>
<comment type="caution">
    <text evidence="1">The sequence shown here is derived from an EMBL/GenBank/DDBJ whole genome shotgun (WGS) entry which is preliminary data.</text>
</comment>
<keyword evidence="2" id="KW-1185">Reference proteome</keyword>
<dbReference type="InterPro" id="IPR017946">
    <property type="entry name" value="PLC-like_Pdiesterase_TIM-brl"/>
</dbReference>
<dbReference type="Proteomes" id="UP000811282">
    <property type="component" value="Unassembled WGS sequence"/>
</dbReference>
<name>A0ABS5Y9L6_9GAMM</name>
<accession>A0ABS5Y9L6</accession>
<dbReference type="SUPFAM" id="SSF51695">
    <property type="entry name" value="PLC-like phosphodiesterases"/>
    <property type="match status" value="1"/>
</dbReference>
<proteinExistence type="predicted"/>
<reference evidence="1 2" key="1">
    <citation type="journal article" date="2021" name="Genome Biol. Evol.">
        <title>The evolution of interdependence in a four-way mealybug symbiosis.</title>
        <authorList>
            <person name="Garber A.I."/>
            <person name="Kupper M."/>
            <person name="Laetsch D.R."/>
            <person name="Weldon S.R."/>
            <person name="Ladinsky M.S."/>
            <person name="Bjorkman P.J."/>
            <person name="McCutcheon J.P."/>
        </authorList>
    </citation>
    <scope>NUCLEOTIDE SEQUENCE [LARGE SCALE GENOMIC DNA]</scope>
    <source>
        <strain evidence="1">SOD</strain>
    </source>
</reference>
<evidence type="ECO:0000313" key="1">
    <source>
        <dbReference type="EMBL" id="MBT9431674.1"/>
    </source>
</evidence>
<organism evidence="1 2">
    <name type="scientific">Candidatus Sodalis endolongispinus</name>
    <dbReference type="NCBI Taxonomy" id="2812662"/>
    <lineage>
        <taxon>Bacteria</taxon>
        <taxon>Pseudomonadati</taxon>
        <taxon>Pseudomonadota</taxon>
        <taxon>Gammaproteobacteria</taxon>
        <taxon>Enterobacterales</taxon>
        <taxon>Bruguierivoracaceae</taxon>
        <taxon>Sodalis</taxon>
    </lineage>
</organism>